<reference evidence="6" key="1">
    <citation type="journal article" date="2019" name="Sci. Rep.">
        <title>Draft genome of Tanacetum cinerariifolium, the natural source of mosquito coil.</title>
        <authorList>
            <person name="Yamashiro T."/>
            <person name="Shiraishi A."/>
            <person name="Satake H."/>
            <person name="Nakayama K."/>
        </authorList>
    </citation>
    <scope>NUCLEOTIDE SEQUENCE</scope>
</reference>
<organism evidence="6">
    <name type="scientific">Tanacetum cinerariifolium</name>
    <name type="common">Dalmatian daisy</name>
    <name type="synonym">Chrysanthemum cinerariifolium</name>
    <dbReference type="NCBI Taxonomy" id="118510"/>
    <lineage>
        <taxon>Eukaryota</taxon>
        <taxon>Viridiplantae</taxon>
        <taxon>Streptophyta</taxon>
        <taxon>Embryophyta</taxon>
        <taxon>Tracheophyta</taxon>
        <taxon>Spermatophyta</taxon>
        <taxon>Magnoliopsida</taxon>
        <taxon>eudicotyledons</taxon>
        <taxon>Gunneridae</taxon>
        <taxon>Pentapetalae</taxon>
        <taxon>asterids</taxon>
        <taxon>campanulids</taxon>
        <taxon>Asterales</taxon>
        <taxon>Asteraceae</taxon>
        <taxon>Asteroideae</taxon>
        <taxon>Anthemideae</taxon>
        <taxon>Anthemidinae</taxon>
        <taxon>Tanacetum</taxon>
    </lineage>
</organism>
<evidence type="ECO:0000256" key="4">
    <source>
        <dbReference type="SAM" id="MobiDB-lite"/>
    </source>
</evidence>
<dbReference type="Gene3D" id="4.10.60.10">
    <property type="entry name" value="Zinc finger, CCHC-type"/>
    <property type="match status" value="1"/>
</dbReference>
<keyword evidence="3" id="KW-0862">Zinc</keyword>
<dbReference type="InterPro" id="IPR012337">
    <property type="entry name" value="RNaseH-like_sf"/>
</dbReference>
<dbReference type="InterPro" id="IPR036397">
    <property type="entry name" value="RNaseH_sf"/>
</dbReference>
<dbReference type="SUPFAM" id="SSF57756">
    <property type="entry name" value="Retrovirus zinc finger-like domains"/>
    <property type="match status" value="1"/>
</dbReference>
<sequence length="518" mass="59413">MAKIQEVLLAANDNTGPTYNTGPLEKVQSNDDYNVFSNEGEHSEQPDFVNDTMWWKRLIVISLLFQRISLIMNERLYKSSYSSSTLNAQTRDGYANLEVAFRKSTCFVRDLQGNNLLTGKSKRNNFESKIIPSSKIRLHLLHMDLCGPMLVESINGKKYILVVVDDCSGYTWTHFLRSKDETPEVLINFIQMLRRGPQNGVVERQNCNLVEAARTTLSTAKLPLFFWAEAITTAYMTDTSSLQELELLFSPMFDEYLNGGNQDVSKSSALFDNQQHDTPPQLHVQPTLEPLTPTTNVNAKEINNHQATDALFDTYKFINPFTKPVTKAEEGIDFEESFSPVAHLEDVWIFITYVAYKSFTIYQIDVKTAFLNGPLKEEVYVSQPDRFLDVDHPERVYHLWKVVYGIKQAPRAWTHWPIKGVLRKEEMDIKWNMALLSMRADRFWKKTGKKITIQGSDVAGFDKSKVECFNCHKMGHFSRECRAPRSQDRGKRESYKQGPKEKEPALKAPMAIDGIGWD</sequence>
<dbReference type="InterPro" id="IPR036875">
    <property type="entry name" value="Znf_CCHC_sf"/>
</dbReference>
<dbReference type="Gene3D" id="3.30.420.10">
    <property type="entry name" value="Ribonuclease H-like superfamily/Ribonuclease H"/>
    <property type="match status" value="1"/>
</dbReference>
<name>A0A6L2KNR4_TANCI</name>
<gene>
    <name evidence="6" type="ORF">Tci_022934</name>
</gene>
<proteinExistence type="predicted"/>
<comment type="caution">
    <text evidence="6">The sequence shown here is derived from an EMBL/GenBank/DDBJ whole genome shotgun (WGS) entry which is preliminary data.</text>
</comment>
<keyword evidence="2" id="KW-0378">Hydrolase</keyword>
<keyword evidence="1" id="KW-0479">Metal-binding</keyword>
<dbReference type="GO" id="GO:0008270">
    <property type="term" value="F:zinc ion binding"/>
    <property type="evidence" value="ECO:0007669"/>
    <property type="project" value="UniProtKB-KW"/>
</dbReference>
<dbReference type="EMBL" id="BKCJ010002792">
    <property type="protein sequence ID" value="GEU50956.1"/>
    <property type="molecule type" value="Genomic_DNA"/>
</dbReference>
<dbReference type="PANTHER" id="PTHR42648">
    <property type="entry name" value="TRANSPOSASE, PUTATIVE-RELATED"/>
    <property type="match status" value="1"/>
</dbReference>
<dbReference type="SMART" id="SM00343">
    <property type="entry name" value="ZnF_C2HC"/>
    <property type="match status" value="1"/>
</dbReference>
<evidence type="ECO:0000256" key="1">
    <source>
        <dbReference type="ARBA" id="ARBA00022723"/>
    </source>
</evidence>
<evidence type="ECO:0000313" key="6">
    <source>
        <dbReference type="EMBL" id="GEU50956.1"/>
    </source>
</evidence>
<dbReference type="Pfam" id="PF00098">
    <property type="entry name" value="zf-CCHC"/>
    <property type="match status" value="1"/>
</dbReference>
<dbReference type="InterPro" id="IPR039537">
    <property type="entry name" value="Retrotran_Ty1/copia-like"/>
</dbReference>
<dbReference type="PANTHER" id="PTHR42648:SF21">
    <property type="entry name" value="CYSTEINE-RICH RLK (RECEPTOR-LIKE PROTEIN KINASE) 8"/>
    <property type="match status" value="1"/>
</dbReference>
<feature type="region of interest" description="Disordered" evidence="4">
    <location>
        <begin position="480"/>
        <end position="518"/>
    </location>
</feature>
<dbReference type="PROSITE" id="PS50158">
    <property type="entry name" value="ZF_CCHC"/>
    <property type="match status" value="1"/>
</dbReference>
<feature type="compositionally biased region" description="Basic and acidic residues" evidence="4">
    <location>
        <begin position="480"/>
        <end position="505"/>
    </location>
</feature>
<protein>
    <submittedName>
        <fullName evidence="6">Integrase, catalytic region, zinc finger, CCHC-type, peptidase aspartic, catalytic</fullName>
    </submittedName>
</protein>
<evidence type="ECO:0000259" key="5">
    <source>
        <dbReference type="PROSITE" id="PS50158"/>
    </source>
</evidence>
<feature type="domain" description="CCHC-type" evidence="5">
    <location>
        <begin position="468"/>
        <end position="482"/>
    </location>
</feature>
<dbReference type="GO" id="GO:0016787">
    <property type="term" value="F:hydrolase activity"/>
    <property type="evidence" value="ECO:0007669"/>
    <property type="project" value="UniProtKB-KW"/>
</dbReference>
<dbReference type="Pfam" id="PF07727">
    <property type="entry name" value="RVT_2"/>
    <property type="match status" value="1"/>
</dbReference>
<dbReference type="InterPro" id="IPR013103">
    <property type="entry name" value="RVT_2"/>
</dbReference>
<dbReference type="GO" id="GO:0003676">
    <property type="term" value="F:nucleic acid binding"/>
    <property type="evidence" value="ECO:0007669"/>
    <property type="project" value="InterPro"/>
</dbReference>
<dbReference type="InterPro" id="IPR001878">
    <property type="entry name" value="Znf_CCHC"/>
</dbReference>
<keyword evidence="3" id="KW-0863">Zinc-finger</keyword>
<dbReference type="AlphaFoldDB" id="A0A6L2KNR4"/>
<evidence type="ECO:0000256" key="3">
    <source>
        <dbReference type="PROSITE-ProRule" id="PRU00047"/>
    </source>
</evidence>
<evidence type="ECO:0000256" key="2">
    <source>
        <dbReference type="ARBA" id="ARBA00022801"/>
    </source>
</evidence>
<dbReference type="SUPFAM" id="SSF53098">
    <property type="entry name" value="Ribonuclease H-like"/>
    <property type="match status" value="1"/>
</dbReference>
<accession>A0A6L2KNR4</accession>